<evidence type="ECO:0000256" key="6">
    <source>
        <dbReference type="ARBA" id="ARBA00022840"/>
    </source>
</evidence>
<evidence type="ECO:0000256" key="7">
    <source>
        <dbReference type="ARBA" id="ARBA00022917"/>
    </source>
</evidence>
<comment type="subcellular location">
    <subcellularLocation>
        <location evidence="10">Cytoplasm</location>
    </subcellularLocation>
</comment>
<proteinExistence type="inferred from homology"/>
<evidence type="ECO:0000256" key="3">
    <source>
        <dbReference type="ARBA" id="ARBA00022490"/>
    </source>
</evidence>
<comment type="caution">
    <text evidence="14">The sequence shown here is derived from an EMBL/GenBank/DDBJ whole genome shotgun (WGS) entry which is preliminary data.</text>
</comment>
<comment type="subunit">
    <text evidence="2 10">Homodimer.</text>
</comment>
<dbReference type="Gene3D" id="3.30.930.10">
    <property type="entry name" value="Bira Bifunctional Protein, Domain 2"/>
    <property type="match status" value="1"/>
</dbReference>
<keyword evidence="8 10" id="KW-0030">Aminoacyl-tRNA synthetase</keyword>
<reference evidence="14" key="2">
    <citation type="submission" date="2023-01" db="EMBL/GenBank/DDBJ databases">
        <authorList>
            <person name="Sun Q."/>
            <person name="Evtushenko L."/>
        </authorList>
    </citation>
    <scope>NUCLEOTIDE SEQUENCE</scope>
    <source>
        <strain evidence="14">VKM B-1513</strain>
    </source>
</reference>
<organism evidence="14 15">
    <name type="scientific">Maricaulis virginensis</name>
    <dbReference type="NCBI Taxonomy" id="144022"/>
    <lineage>
        <taxon>Bacteria</taxon>
        <taxon>Pseudomonadati</taxon>
        <taxon>Pseudomonadota</taxon>
        <taxon>Alphaproteobacteria</taxon>
        <taxon>Maricaulales</taxon>
        <taxon>Maricaulaceae</taxon>
        <taxon>Maricaulis</taxon>
    </lineage>
</organism>
<keyword evidence="5 10" id="KW-0547">Nucleotide-binding</keyword>
<dbReference type="NCBIfam" id="TIGR00442">
    <property type="entry name" value="hisS"/>
    <property type="match status" value="1"/>
</dbReference>
<dbReference type="GO" id="GO:0006427">
    <property type="term" value="P:histidyl-tRNA aminoacylation"/>
    <property type="evidence" value="ECO:0007669"/>
    <property type="project" value="UniProtKB-UniRule"/>
</dbReference>
<dbReference type="EC" id="6.1.1.21" evidence="10"/>
<dbReference type="GO" id="GO:0005524">
    <property type="term" value="F:ATP binding"/>
    <property type="evidence" value="ECO:0007669"/>
    <property type="project" value="UniProtKB-UniRule"/>
</dbReference>
<dbReference type="PROSITE" id="PS50862">
    <property type="entry name" value="AA_TRNA_LIGASE_II"/>
    <property type="match status" value="1"/>
</dbReference>
<dbReference type="InterPro" id="IPR015807">
    <property type="entry name" value="His-tRNA-ligase"/>
</dbReference>
<feature type="domain" description="Aminoacyl-transfer RNA synthetases class-II family profile" evidence="13">
    <location>
        <begin position="25"/>
        <end position="377"/>
    </location>
</feature>
<dbReference type="InterPro" id="IPR004154">
    <property type="entry name" value="Anticodon-bd"/>
</dbReference>
<evidence type="ECO:0000313" key="15">
    <source>
        <dbReference type="Proteomes" id="UP001143486"/>
    </source>
</evidence>
<evidence type="ECO:0000256" key="5">
    <source>
        <dbReference type="ARBA" id="ARBA00022741"/>
    </source>
</evidence>
<dbReference type="GO" id="GO:0004821">
    <property type="term" value="F:histidine-tRNA ligase activity"/>
    <property type="evidence" value="ECO:0007669"/>
    <property type="project" value="UniProtKB-UniRule"/>
</dbReference>
<dbReference type="Pfam" id="PF13393">
    <property type="entry name" value="tRNA-synt_His"/>
    <property type="match status" value="1"/>
</dbReference>
<keyword evidence="15" id="KW-1185">Reference proteome</keyword>
<gene>
    <name evidence="10 14" type="primary">hisS</name>
    <name evidence="14" type="ORF">GCM10017621_32620</name>
</gene>
<evidence type="ECO:0000256" key="8">
    <source>
        <dbReference type="ARBA" id="ARBA00023146"/>
    </source>
</evidence>
<evidence type="ECO:0000259" key="13">
    <source>
        <dbReference type="PROSITE" id="PS50862"/>
    </source>
</evidence>
<dbReference type="GO" id="GO:0005737">
    <property type="term" value="C:cytoplasm"/>
    <property type="evidence" value="ECO:0007669"/>
    <property type="project" value="UniProtKB-SubCell"/>
</dbReference>
<dbReference type="Gene3D" id="3.40.50.800">
    <property type="entry name" value="Anticodon-binding domain"/>
    <property type="match status" value="1"/>
</dbReference>
<keyword evidence="3 10" id="KW-0963">Cytoplasm</keyword>
<evidence type="ECO:0000256" key="1">
    <source>
        <dbReference type="ARBA" id="ARBA00008226"/>
    </source>
</evidence>
<dbReference type="InterPro" id="IPR036621">
    <property type="entry name" value="Anticodon-bd_dom_sf"/>
</dbReference>
<feature type="binding site" evidence="11">
    <location>
        <position position="132"/>
    </location>
    <ligand>
        <name>L-histidine</name>
        <dbReference type="ChEBI" id="CHEBI:57595"/>
    </ligand>
</feature>
<feature type="binding site" evidence="11">
    <location>
        <position position="118"/>
    </location>
    <ligand>
        <name>L-histidine</name>
        <dbReference type="ChEBI" id="CHEBI:57595"/>
    </ligand>
</feature>
<comment type="similarity">
    <text evidence="1 10">Belongs to the class-II aminoacyl-tRNA synthetase family.</text>
</comment>
<comment type="catalytic activity">
    <reaction evidence="9 10">
        <text>tRNA(His) + L-histidine + ATP = L-histidyl-tRNA(His) + AMP + diphosphate + H(+)</text>
        <dbReference type="Rhea" id="RHEA:17313"/>
        <dbReference type="Rhea" id="RHEA-COMP:9665"/>
        <dbReference type="Rhea" id="RHEA-COMP:9689"/>
        <dbReference type="ChEBI" id="CHEBI:15378"/>
        <dbReference type="ChEBI" id="CHEBI:30616"/>
        <dbReference type="ChEBI" id="CHEBI:33019"/>
        <dbReference type="ChEBI" id="CHEBI:57595"/>
        <dbReference type="ChEBI" id="CHEBI:78442"/>
        <dbReference type="ChEBI" id="CHEBI:78527"/>
        <dbReference type="ChEBI" id="CHEBI:456215"/>
        <dbReference type="EC" id="6.1.1.21"/>
    </reaction>
</comment>
<name>A0A9W6IR03_9PROT</name>
<evidence type="ECO:0000256" key="12">
    <source>
        <dbReference type="SAM" id="MobiDB-lite"/>
    </source>
</evidence>
<evidence type="ECO:0000256" key="10">
    <source>
        <dbReference type="HAMAP-Rule" id="MF_00127"/>
    </source>
</evidence>
<dbReference type="InterPro" id="IPR045864">
    <property type="entry name" value="aa-tRNA-synth_II/BPL/LPL"/>
</dbReference>
<keyword evidence="6 10" id="KW-0067">ATP-binding</keyword>
<dbReference type="InterPro" id="IPR033656">
    <property type="entry name" value="HisRS_anticodon"/>
</dbReference>
<protein>
    <recommendedName>
        <fullName evidence="10">Histidine--tRNA ligase</fullName>
        <ecNumber evidence="10">6.1.1.21</ecNumber>
    </recommendedName>
    <alternativeName>
        <fullName evidence="10">Histidyl-tRNA synthetase</fullName>
        <shortName evidence="10">HisRS</shortName>
    </alternativeName>
</protein>
<dbReference type="PANTHER" id="PTHR11476">
    <property type="entry name" value="HISTIDYL-TRNA SYNTHETASE"/>
    <property type="match status" value="1"/>
</dbReference>
<feature type="compositionally biased region" description="Basic residues" evidence="12">
    <location>
        <begin position="1"/>
        <end position="14"/>
    </location>
</feature>
<accession>A0A9W6IR03</accession>
<feature type="binding site" evidence="11">
    <location>
        <position position="299"/>
    </location>
    <ligand>
        <name>L-histidine</name>
        <dbReference type="ChEBI" id="CHEBI:57595"/>
    </ligand>
</feature>
<evidence type="ECO:0000313" key="14">
    <source>
        <dbReference type="EMBL" id="GLK53754.1"/>
    </source>
</evidence>
<dbReference type="CDD" id="cd00773">
    <property type="entry name" value="HisRS-like_core"/>
    <property type="match status" value="1"/>
</dbReference>
<reference evidence="14" key="1">
    <citation type="journal article" date="2014" name="Int. J. Syst. Evol. Microbiol.">
        <title>Complete genome sequence of Corynebacterium casei LMG S-19264T (=DSM 44701T), isolated from a smear-ripened cheese.</title>
        <authorList>
            <consortium name="US DOE Joint Genome Institute (JGI-PGF)"/>
            <person name="Walter F."/>
            <person name="Albersmeier A."/>
            <person name="Kalinowski J."/>
            <person name="Ruckert C."/>
        </authorList>
    </citation>
    <scope>NUCLEOTIDE SEQUENCE</scope>
    <source>
        <strain evidence="14">VKM B-1513</strain>
    </source>
</reference>
<feature type="binding site" evidence="11">
    <location>
        <begin position="88"/>
        <end position="90"/>
    </location>
    <ligand>
        <name>L-histidine</name>
        <dbReference type="ChEBI" id="CHEBI:57595"/>
    </ligand>
</feature>
<dbReference type="Proteomes" id="UP001143486">
    <property type="component" value="Unassembled WGS sequence"/>
</dbReference>
<dbReference type="InterPro" id="IPR041715">
    <property type="entry name" value="HisRS-like_core"/>
</dbReference>
<evidence type="ECO:0000256" key="9">
    <source>
        <dbReference type="ARBA" id="ARBA00047639"/>
    </source>
</evidence>
<dbReference type="InterPro" id="IPR006195">
    <property type="entry name" value="aa-tRNA-synth_II"/>
</dbReference>
<evidence type="ECO:0000256" key="4">
    <source>
        <dbReference type="ARBA" id="ARBA00022598"/>
    </source>
</evidence>
<dbReference type="SUPFAM" id="SSF55681">
    <property type="entry name" value="Class II aaRS and biotin synthetases"/>
    <property type="match status" value="1"/>
</dbReference>
<sequence length="494" mass="53534">MSKQKPFRPKARRPRGFEDRTGSTLRVERHLVECASRVYDDWGFEPLMTPAFEYADALGKFLPDEERPNEGVFAMEDDDGQWMALRYDHTAPLARFVAENFQDLNKPYRRYQAGDVWRNEKPGPGRFRQFVQCDADTVGSSNPASDAEMIALAAEVMREVGLKDGDYVIRVNDRRVLDGVLESIGASDPDRRMRVLRAADKLDRLGRDGVAALLGEGRKDESGDFTEGAKLDTAGIDTVLNFLDATGGSREAVIARLEPLVGASETGKAGLAALSEIHAVLGAIGVDETRAAFDPSIVRGLGYYTGPVFEAELLAQATYEDGKPIQFGSVGGGGRYDDLVARFTGQAVPATGFSFGVSRFAAALSALGLTGEAAEKPLVIVVASEKDRSADYLQMAAELRGAGFRAEAFVGGGNMGKQMKYADRRGAVAAVIVGSEEREQGLVTIKDLKLGARLAADISDNRQWREEQPAQQTVARDAWIAAVKEVSGRDRAQG</sequence>
<keyword evidence="7 10" id="KW-0648">Protein biosynthesis</keyword>
<dbReference type="PIRSF" id="PIRSF001549">
    <property type="entry name" value="His-tRNA_synth"/>
    <property type="match status" value="1"/>
</dbReference>
<dbReference type="HAMAP" id="MF_00127">
    <property type="entry name" value="His_tRNA_synth"/>
    <property type="match status" value="1"/>
</dbReference>
<dbReference type="PANTHER" id="PTHR11476:SF7">
    <property type="entry name" value="HISTIDINE--TRNA LIGASE"/>
    <property type="match status" value="1"/>
</dbReference>
<dbReference type="Pfam" id="PF03129">
    <property type="entry name" value="HGTP_anticodon"/>
    <property type="match status" value="1"/>
</dbReference>
<dbReference type="AlphaFoldDB" id="A0A9W6IR03"/>
<dbReference type="CDD" id="cd00859">
    <property type="entry name" value="HisRS_anticodon"/>
    <property type="match status" value="1"/>
</dbReference>
<keyword evidence="4 10" id="KW-0436">Ligase</keyword>
<evidence type="ECO:0000256" key="2">
    <source>
        <dbReference type="ARBA" id="ARBA00011738"/>
    </source>
</evidence>
<dbReference type="RefSeq" id="WP_271188094.1">
    <property type="nucleotide sequence ID" value="NZ_BSFE01000013.1"/>
</dbReference>
<feature type="binding site" evidence="11">
    <location>
        <position position="136"/>
    </location>
    <ligand>
        <name>L-histidine</name>
        <dbReference type="ChEBI" id="CHEBI:57595"/>
    </ligand>
</feature>
<dbReference type="EMBL" id="BSFE01000013">
    <property type="protein sequence ID" value="GLK53754.1"/>
    <property type="molecule type" value="Genomic_DNA"/>
</dbReference>
<dbReference type="InterPro" id="IPR004516">
    <property type="entry name" value="HisRS/HisZ"/>
</dbReference>
<feature type="binding site" evidence="11">
    <location>
        <begin position="303"/>
        <end position="304"/>
    </location>
    <ligand>
        <name>L-histidine</name>
        <dbReference type="ChEBI" id="CHEBI:57595"/>
    </ligand>
</feature>
<evidence type="ECO:0000256" key="11">
    <source>
        <dbReference type="PIRSR" id="PIRSR001549-1"/>
    </source>
</evidence>
<feature type="region of interest" description="Disordered" evidence="12">
    <location>
        <begin position="1"/>
        <end position="21"/>
    </location>
</feature>
<dbReference type="SUPFAM" id="SSF52954">
    <property type="entry name" value="Class II aaRS ABD-related"/>
    <property type="match status" value="1"/>
</dbReference>